<proteinExistence type="predicted"/>
<accession>A0AA38GN93</accession>
<reference evidence="1 2" key="1">
    <citation type="journal article" date="2021" name="Nat. Plants">
        <title>The Taxus genome provides insights into paclitaxel biosynthesis.</title>
        <authorList>
            <person name="Xiong X."/>
            <person name="Gou J."/>
            <person name="Liao Q."/>
            <person name="Li Y."/>
            <person name="Zhou Q."/>
            <person name="Bi G."/>
            <person name="Li C."/>
            <person name="Du R."/>
            <person name="Wang X."/>
            <person name="Sun T."/>
            <person name="Guo L."/>
            <person name="Liang H."/>
            <person name="Lu P."/>
            <person name="Wu Y."/>
            <person name="Zhang Z."/>
            <person name="Ro D.K."/>
            <person name="Shang Y."/>
            <person name="Huang S."/>
            <person name="Yan J."/>
        </authorList>
    </citation>
    <scope>NUCLEOTIDE SEQUENCE [LARGE SCALE GENOMIC DNA]</scope>
    <source>
        <strain evidence="1">Ta-2019</strain>
    </source>
</reference>
<evidence type="ECO:0000313" key="1">
    <source>
        <dbReference type="EMBL" id="KAH9325721.1"/>
    </source>
</evidence>
<comment type="caution">
    <text evidence="1">The sequence shown here is derived from an EMBL/GenBank/DDBJ whole genome shotgun (WGS) entry which is preliminary data.</text>
</comment>
<protein>
    <submittedName>
        <fullName evidence="1">Uncharacterized protein</fullName>
    </submittedName>
</protein>
<dbReference type="Proteomes" id="UP000824469">
    <property type="component" value="Unassembled WGS sequence"/>
</dbReference>
<keyword evidence="2" id="KW-1185">Reference proteome</keyword>
<gene>
    <name evidence="1" type="ORF">KI387_005899</name>
</gene>
<organism evidence="1 2">
    <name type="scientific">Taxus chinensis</name>
    <name type="common">Chinese yew</name>
    <name type="synonym">Taxus wallichiana var. chinensis</name>
    <dbReference type="NCBI Taxonomy" id="29808"/>
    <lineage>
        <taxon>Eukaryota</taxon>
        <taxon>Viridiplantae</taxon>
        <taxon>Streptophyta</taxon>
        <taxon>Embryophyta</taxon>
        <taxon>Tracheophyta</taxon>
        <taxon>Spermatophyta</taxon>
        <taxon>Pinopsida</taxon>
        <taxon>Pinidae</taxon>
        <taxon>Conifers II</taxon>
        <taxon>Cupressales</taxon>
        <taxon>Taxaceae</taxon>
        <taxon>Taxus</taxon>
    </lineage>
</organism>
<feature type="non-terminal residue" evidence="1">
    <location>
        <position position="1"/>
    </location>
</feature>
<evidence type="ECO:0000313" key="2">
    <source>
        <dbReference type="Proteomes" id="UP000824469"/>
    </source>
</evidence>
<sequence>MRQIDGVLDFNGNHDDVLYMSQENMEGVKAERPSVVEGAKTKEGELLLGSPRTKTTILWKDFDTVEHAKKGDVTPIFKKGDKEDFNEEKGSK</sequence>
<name>A0AA38GN93_TAXCH</name>
<dbReference type="EMBL" id="JAHRHJ020000002">
    <property type="protein sequence ID" value="KAH9325721.1"/>
    <property type="molecule type" value="Genomic_DNA"/>
</dbReference>
<dbReference type="AlphaFoldDB" id="A0AA38GN93"/>